<organism evidence="3">
    <name type="scientific">Indivirus ILV1</name>
    <dbReference type="NCBI Taxonomy" id="1977633"/>
    <lineage>
        <taxon>Viruses</taxon>
        <taxon>Varidnaviria</taxon>
        <taxon>Bamfordvirae</taxon>
        <taxon>Nucleocytoviricota</taxon>
        <taxon>Megaviricetes</taxon>
        <taxon>Imitervirales</taxon>
        <taxon>Mimiviridae</taxon>
        <taxon>Klosneuvirinae</taxon>
        <taxon>Indivirus</taxon>
    </lineage>
</organism>
<keyword evidence="1" id="KW-0863">Zinc-finger</keyword>
<evidence type="ECO:0000313" key="3">
    <source>
        <dbReference type="EMBL" id="ARF09637.1"/>
    </source>
</evidence>
<keyword evidence="1" id="KW-0479">Metal-binding</keyword>
<dbReference type="EMBL" id="KY684086">
    <property type="protein sequence ID" value="ARF09637.1"/>
    <property type="molecule type" value="Genomic_DNA"/>
</dbReference>
<protein>
    <recommendedName>
        <fullName evidence="2">C2H2-type domain-containing protein</fullName>
    </recommendedName>
</protein>
<gene>
    <name evidence="3" type="ORF">Indivirus_2_16</name>
</gene>
<dbReference type="GO" id="GO:0008270">
    <property type="term" value="F:zinc ion binding"/>
    <property type="evidence" value="ECO:0007669"/>
    <property type="project" value="UniProtKB-KW"/>
</dbReference>
<dbReference type="InterPro" id="IPR013087">
    <property type="entry name" value="Znf_C2H2_type"/>
</dbReference>
<sequence length="300" mass="34790">MSKYICSNCNFKSTRKTDYTRHNQSKRHLEKVSEKPNGARIVHESCIEKRNVYQCPYCENTYSSASTLARHKKACGAKMELLKEKDIQDKISITEVTTLKEKVTTLQKQVETYEMMLKSFTSPQIINYFNYICTNYPNTPVLESQKSYVNLLEAKTMTLVDVITMYHNNKKLVNFIGDYIIKTYKKKEPKEQSLWSTDVTRLTYIIREACKDNDDIWSYDKKGVKIKKIVIEPALKYIKDNLIEFCKENSSSTDEPEFSQLRASLEIIPSINDGSLADDILKYIAPEFTITQNDKAIVKI</sequence>
<dbReference type="PROSITE" id="PS50157">
    <property type="entry name" value="ZINC_FINGER_C2H2_2"/>
    <property type="match status" value="1"/>
</dbReference>
<feature type="domain" description="C2H2-type" evidence="2">
    <location>
        <begin position="53"/>
        <end position="73"/>
    </location>
</feature>
<dbReference type="Pfam" id="PF00096">
    <property type="entry name" value="zf-C2H2"/>
    <property type="match status" value="1"/>
</dbReference>
<evidence type="ECO:0000256" key="1">
    <source>
        <dbReference type="PROSITE-ProRule" id="PRU00042"/>
    </source>
</evidence>
<keyword evidence="1" id="KW-0862">Zinc</keyword>
<name>A0A1V0SD45_9VIRU</name>
<evidence type="ECO:0000259" key="2">
    <source>
        <dbReference type="PROSITE" id="PS50157"/>
    </source>
</evidence>
<accession>A0A1V0SD45</accession>
<proteinExistence type="predicted"/>
<dbReference type="SMART" id="SM00355">
    <property type="entry name" value="ZnF_C2H2"/>
    <property type="match status" value="2"/>
</dbReference>
<reference evidence="3" key="1">
    <citation type="journal article" date="2017" name="Science">
        <title>Giant viruses with an expanded complement of translation system components.</title>
        <authorList>
            <person name="Schulz F."/>
            <person name="Yutin N."/>
            <person name="Ivanova N.N."/>
            <person name="Ortega D.R."/>
            <person name="Lee T.K."/>
            <person name="Vierheilig J."/>
            <person name="Daims H."/>
            <person name="Horn M."/>
            <person name="Wagner M."/>
            <person name="Jensen G.J."/>
            <person name="Kyrpides N.C."/>
            <person name="Koonin E.V."/>
            <person name="Woyke T."/>
        </authorList>
    </citation>
    <scope>NUCLEOTIDE SEQUENCE</scope>
    <source>
        <strain evidence="3">ILV1</strain>
    </source>
</reference>
<dbReference type="Gene3D" id="3.30.160.60">
    <property type="entry name" value="Classic Zinc Finger"/>
    <property type="match status" value="1"/>
</dbReference>